<dbReference type="OrthoDB" id="9792475at2"/>
<proteinExistence type="predicted"/>
<dbReference type="HOGENOM" id="CLU_094965_0_0_7"/>
<keyword evidence="3" id="KW-1185">Reference proteome</keyword>
<gene>
    <name evidence="2" type="ordered locus">sce4518</name>
</gene>
<feature type="transmembrane region" description="Helical" evidence="1">
    <location>
        <begin position="93"/>
        <end position="118"/>
    </location>
</feature>
<accession>A9F8Q5</accession>
<dbReference type="BioCyc" id="SCEL448385:SCE_RS23190-MONOMER"/>
<dbReference type="KEGG" id="scl:sce4518"/>
<dbReference type="Pfam" id="PF11821">
    <property type="entry name" value="ActD"/>
    <property type="match status" value="1"/>
</dbReference>
<evidence type="ECO:0000313" key="3">
    <source>
        <dbReference type="Proteomes" id="UP000002139"/>
    </source>
</evidence>
<dbReference type="STRING" id="448385.sce4518"/>
<dbReference type="EMBL" id="AM746676">
    <property type="protein sequence ID" value="CAN94681.1"/>
    <property type="molecule type" value="Genomic_DNA"/>
</dbReference>
<dbReference type="AlphaFoldDB" id="A9F8Q5"/>
<name>A9F8Q5_SORC5</name>
<dbReference type="Proteomes" id="UP000002139">
    <property type="component" value="Chromosome"/>
</dbReference>
<evidence type="ECO:0000313" key="2">
    <source>
        <dbReference type="EMBL" id="CAN94681.1"/>
    </source>
</evidence>
<dbReference type="PANTHER" id="PTHR40394">
    <property type="entry name" value="LIPOPROTEIN-RELATED"/>
    <property type="match status" value="1"/>
</dbReference>
<organism evidence="2 3">
    <name type="scientific">Sorangium cellulosum (strain So ce56)</name>
    <name type="common">Polyangium cellulosum (strain So ce56)</name>
    <dbReference type="NCBI Taxonomy" id="448385"/>
    <lineage>
        <taxon>Bacteria</taxon>
        <taxon>Pseudomonadati</taxon>
        <taxon>Myxococcota</taxon>
        <taxon>Polyangia</taxon>
        <taxon>Polyangiales</taxon>
        <taxon>Polyangiaceae</taxon>
        <taxon>Sorangium</taxon>
    </lineage>
</organism>
<protein>
    <recommendedName>
        <fullName evidence="4">DUF3341 domain-containing protein</fullName>
    </recommendedName>
</protein>
<keyword evidence="1" id="KW-1133">Transmembrane helix</keyword>
<keyword evidence="1" id="KW-0812">Transmembrane</keyword>
<keyword evidence="1" id="KW-0472">Membrane</keyword>
<dbReference type="RefSeq" id="WP_012237150.1">
    <property type="nucleotide sequence ID" value="NC_010162.1"/>
</dbReference>
<evidence type="ECO:0008006" key="4">
    <source>
        <dbReference type="Google" id="ProtNLM"/>
    </source>
</evidence>
<dbReference type="InterPro" id="IPR021776">
    <property type="entry name" value="ActD"/>
</dbReference>
<dbReference type="PANTHER" id="PTHR40394:SF2">
    <property type="entry name" value="QUINOL:CYTOCHROME C OXIDOREDUCTASE MEMBRANE PROTEIN"/>
    <property type="match status" value="1"/>
</dbReference>
<feature type="transmembrane region" description="Helical" evidence="1">
    <location>
        <begin position="54"/>
        <end position="73"/>
    </location>
</feature>
<dbReference type="eggNOG" id="COG2010">
    <property type="taxonomic scope" value="Bacteria"/>
</dbReference>
<sequence>MRRGLLAEFETPEAMLLAIAELRSRGYRRLDAFTPYPIHGIDEALGLRRSPLNWIILPFALAGTAGGYLVQWFCNAFDYPLIVGGRPAHAALAFIPITFEMMVLSASLTGFVVLLVLARLPELWHPVFDVPGFERASIDRFWVGIDARDPALISPLTERDLTDLGAITVAWAGKNGKERS</sequence>
<evidence type="ECO:0000256" key="1">
    <source>
        <dbReference type="SAM" id="Phobius"/>
    </source>
</evidence>
<reference evidence="2 3" key="1">
    <citation type="journal article" date="2007" name="Nat. Biotechnol.">
        <title>Complete genome sequence of the myxobacterium Sorangium cellulosum.</title>
        <authorList>
            <person name="Schneiker S."/>
            <person name="Perlova O."/>
            <person name="Kaiser O."/>
            <person name="Gerth K."/>
            <person name="Alici A."/>
            <person name="Altmeyer M.O."/>
            <person name="Bartels D."/>
            <person name="Bekel T."/>
            <person name="Beyer S."/>
            <person name="Bode E."/>
            <person name="Bode H.B."/>
            <person name="Bolten C.J."/>
            <person name="Choudhuri J.V."/>
            <person name="Doss S."/>
            <person name="Elnakady Y.A."/>
            <person name="Frank B."/>
            <person name="Gaigalat L."/>
            <person name="Goesmann A."/>
            <person name="Groeger C."/>
            <person name="Gross F."/>
            <person name="Jelsbak L."/>
            <person name="Jelsbak L."/>
            <person name="Kalinowski J."/>
            <person name="Kegler C."/>
            <person name="Knauber T."/>
            <person name="Konietzny S."/>
            <person name="Kopp M."/>
            <person name="Krause L."/>
            <person name="Krug D."/>
            <person name="Linke B."/>
            <person name="Mahmud T."/>
            <person name="Martinez-Arias R."/>
            <person name="McHardy A.C."/>
            <person name="Merai M."/>
            <person name="Meyer F."/>
            <person name="Mormann S."/>
            <person name="Munoz-Dorado J."/>
            <person name="Perez J."/>
            <person name="Pradella S."/>
            <person name="Rachid S."/>
            <person name="Raddatz G."/>
            <person name="Rosenau F."/>
            <person name="Rueckert C."/>
            <person name="Sasse F."/>
            <person name="Scharfe M."/>
            <person name="Schuster S.C."/>
            <person name="Suen G."/>
            <person name="Treuner-Lange A."/>
            <person name="Velicer G.J."/>
            <person name="Vorholter F.-J."/>
            <person name="Weissman K.J."/>
            <person name="Welch R.D."/>
            <person name="Wenzel S.C."/>
            <person name="Whitworth D.E."/>
            <person name="Wilhelm S."/>
            <person name="Wittmann C."/>
            <person name="Bloecker H."/>
            <person name="Puehler A."/>
            <person name="Mueller R."/>
        </authorList>
    </citation>
    <scope>NUCLEOTIDE SEQUENCE [LARGE SCALE GENOMIC DNA]</scope>
    <source>
        <strain evidence="3">So ce56</strain>
    </source>
</reference>